<protein>
    <submittedName>
        <fullName evidence="3">ABC-type phosphate transport system periplasmic component-like protein</fullName>
    </submittedName>
</protein>
<dbReference type="PROSITE" id="PS51257">
    <property type="entry name" value="PROKAR_LIPOPROTEIN"/>
    <property type="match status" value="1"/>
</dbReference>
<dbReference type="RefSeq" id="WP_012500708.1">
    <property type="nucleotide sequence ID" value="NC_011026.1"/>
</dbReference>
<dbReference type="OrthoDB" id="596930at2"/>
<organism evidence="3 4">
    <name type="scientific">Chloroherpeton thalassium (strain ATCC 35110 / GB-78)</name>
    <dbReference type="NCBI Taxonomy" id="517418"/>
    <lineage>
        <taxon>Bacteria</taxon>
        <taxon>Pseudomonadati</taxon>
        <taxon>Chlorobiota</taxon>
        <taxon>Chlorobiia</taxon>
        <taxon>Chlorobiales</taxon>
        <taxon>Chloroherpetonaceae</taxon>
        <taxon>Chloroherpeton</taxon>
    </lineage>
</organism>
<accession>B3QVX1</accession>
<name>B3QVX1_CHLT3</name>
<dbReference type="HOGENOM" id="CLU_735083_0_0_10"/>
<dbReference type="InterPro" id="IPR024370">
    <property type="entry name" value="PBP_domain"/>
</dbReference>
<evidence type="ECO:0000256" key="1">
    <source>
        <dbReference type="ARBA" id="ARBA00022729"/>
    </source>
</evidence>
<evidence type="ECO:0000313" key="3">
    <source>
        <dbReference type="EMBL" id="ACF14625.1"/>
    </source>
</evidence>
<dbReference type="SUPFAM" id="SSF53850">
    <property type="entry name" value="Periplasmic binding protein-like II"/>
    <property type="match status" value="1"/>
</dbReference>
<dbReference type="STRING" id="517418.Ctha_2174"/>
<dbReference type="Proteomes" id="UP000001208">
    <property type="component" value="Chromosome"/>
</dbReference>
<keyword evidence="4" id="KW-1185">Reference proteome</keyword>
<dbReference type="PANTHER" id="PTHR30570">
    <property type="entry name" value="PERIPLASMIC PHOSPHATE BINDING COMPONENT OF PHOSPHATE ABC TRANSPORTER"/>
    <property type="match status" value="1"/>
</dbReference>
<dbReference type="Pfam" id="PF12849">
    <property type="entry name" value="PBP_like_2"/>
    <property type="match status" value="1"/>
</dbReference>
<dbReference type="EMBL" id="CP001100">
    <property type="protein sequence ID" value="ACF14625.1"/>
    <property type="molecule type" value="Genomic_DNA"/>
</dbReference>
<feature type="domain" description="PBP" evidence="2">
    <location>
        <begin position="94"/>
        <end position="355"/>
    </location>
</feature>
<proteinExistence type="predicted"/>
<sequence>MRKNARNQKWLWFYVLATLFISAGCQPEHRIKLESMPSGIEFTGDLEGKFRFDAEQKNLMVKGEVSEAQRDALLKLSDDAAYQRAVWSLFEWNQEGETATKGYISVVAEKKIAELMDSVGVDFMKYYEKNKSQVKTLTAETNEEAVQKLLNEEVRIAYISRQLTQEELEQFKAKGFDMSQILVVRDAVCLITNPKNEVTTMKVSQLKDVLSGKITNWKELGGKDMPIKFYTNKESEMLREVITDSLMDGTDFSLQPESLPSYRELWQKIKTEEGALAYTSRRYAYRALHNKKAFRDTTSYKVMGLMADTTDAESIAPYMYFVYKDLYPLNYDIYSVFERYEDLAMGYSAFSTGPEGNPVFRRNGLMPMQVKVYLNY</sequence>
<gene>
    <name evidence="3" type="ordered locus">Ctha_2174</name>
</gene>
<dbReference type="eggNOG" id="COG0226">
    <property type="taxonomic scope" value="Bacteria"/>
</dbReference>
<dbReference type="KEGG" id="cts:Ctha_2174"/>
<dbReference type="AlphaFoldDB" id="B3QVX1"/>
<dbReference type="Gene3D" id="3.40.190.10">
    <property type="entry name" value="Periplasmic binding protein-like II"/>
    <property type="match status" value="2"/>
</dbReference>
<keyword evidence="1" id="KW-0732">Signal</keyword>
<dbReference type="InterPro" id="IPR050811">
    <property type="entry name" value="Phosphate_ABC_transporter"/>
</dbReference>
<evidence type="ECO:0000313" key="4">
    <source>
        <dbReference type="Proteomes" id="UP000001208"/>
    </source>
</evidence>
<evidence type="ECO:0000259" key="2">
    <source>
        <dbReference type="Pfam" id="PF12849"/>
    </source>
</evidence>
<dbReference type="PANTHER" id="PTHR30570:SF1">
    <property type="entry name" value="PHOSPHATE-BINDING PROTEIN PSTS"/>
    <property type="match status" value="1"/>
</dbReference>
<reference evidence="3 4" key="1">
    <citation type="submission" date="2008-06" db="EMBL/GenBank/DDBJ databases">
        <title>Complete sequence of Chloroherpeton thalassium ATCC 35110.</title>
        <authorList>
            <consortium name="US DOE Joint Genome Institute"/>
            <person name="Lucas S."/>
            <person name="Copeland A."/>
            <person name="Lapidus A."/>
            <person name="Glavina del Rio T."/>
            <person name="Dalin E."/>
            <person name="Tice H."/>
            <person name="Bruce D."/>
            <person name="Goodwin L."/>
            <person name="Pitluck S."/>
            <person name="Schmutz J."/>
            <person name="Larimer F."/>
            <person name="Land M."/>
            <person name="Hauser L."/>
            <person name="Kyrpides N."/>
            <person name="Mikhailova N."/>
            <person name="Liu Z."/>
            <person name="Li T."/>
            <person name="Zhao F."/>
            <person name="Overmann J."/>
            <person name="Bryant D.A."/>
            <person name="Richardson P."/>
        </authorList>
    </citation>
    <scope>NUCLEOTIDE SEQUENCE [LARGE SCALE GENOMIC DNA]</scope>
    <source>
        <strain evidence="4">ATCC 35110 / GB-78</strain>
    </source>
</reference>